<organism evidence="1">
    <name type="scientific">Brassica napus</name>
    <name type="common">Rape</name>
    <dbReference type="NCBI Taxonomy" id="3708"/>
    <lineage>
        <taxon>Eukaryota</taxon>
        <taxon>Viridiplantae</taxon>
        <taxon>Streptophyta</taxon>
        <taxon>Embryophyta</taxon>
        <taxon>Tracheophyta</taxon>
        <taxon>Spermatophyta</taxon>
        <taxon>Magnoliopsida</taxon>
        <taxon>eudicotyledons</taxon>
        <taxon>Gunneridae</taxon>
        <taxon>Pentapetalae</taxon>
        <taxon>rosids</taxon>
        <taxon>malvids</taxon>
        <taxon>Brassicales</taxon>
        <taxon>Brassicaceae</taxon>
        <taxon>Brassiceae</taxon>
        <taxon>Brassica</taxon>
    </lineage>
</organism>
<dbReference type="EMBL" id="HG994367">
    <property type="protein sequence ID" value="CAF1706911.1"/>
    <property type="molecule type" value="Genomic_DNA"/>
</dbReference>
<dbReference type="AlphaFoldDB" id="A0A816ILH1"/>
<accession>A0A816ILH1</accession>
<evidence type="ECO:0000313" key="1">
    <source>
        <dbReference type="EMBL" id="CAF1706911.1"/>
    </source>
</evidence>
<gene>
    <name evidence="1" type="ORF">DARMORV10_C03P60500.1</name>
</gene>
<protein>
    <submittedName>
        <fullName evidence="1">(rape) hypothetical protein</fullName>
    </submittedName>
</protein>
<dbReference type="Proteomes" id="UP001295469">
    <property type="component" value="Chromosome C03"/>
</dbReference>
<sequence length="86" mass="9896">MSGFYLRSDYLVTQIFLEPSESVWCMWSVSLQPSPGVLSCPVAVGSQHQVYLLFWSLQYHLRSSCREKLFFKLVCFVSEGEICSFS</sequence>
<reference evidence="1" key="1">
    <citation type="submission" date="2021-01" db="EMBL/GenBank/DDBJ databases">
        <authorList>
            <consortium name="Genoscope - CEA"/>
            <person name="William W."/>
        </authorList>
    </citation>
    <scope>NUCLEOTIDE SEQUENCE</scope>
</reference>
<name>A0A816ILH1_BRANA</name>
<proteinExistence type="predicted"/>